<evidence type="ECO:0000313" key="2">
    <source>
        <dbReference type="EMBL" id="WGX74472.1"/>
    </source>
</evidence>
<keyword evidence="1" id="KW-0812">Transmembrane</keyword>
<reference evidence="2 3" key="1">
    <citation type="submission" date="2023-04" db="EMBL/GenBank/DDBJ databases">
        <title>Bacteria Genome Submission.</title>
        <authorList>
            <person name="Isaac P."/>
        </authorList>
    </citation>
    <scope>NUCLEOTIDE SEQUENCE [LARGE SCALE GENOMIC DNA]</scope>
    <source>
        <strain evidence="2 3">SampleS7P1</strain>
    </source>
</reference>
<dbReference type="InterPro" id="IPR024078">
    <property type="entry name" value="LmbE-like_dom_sf"/>
</dbReference>
<dbReference type="Proteomes" id="UP001239169">
    <property type="component" value="Chromosome"/>
</dbReference>
<name>A0ABY8R199_PARBF</name>
<dbReference type="Gene3D" id="3.40.50.10320">
    <property type="entry name" value="LmbE-like"/>
    <property type="match status" value="1"/>
</dbReference>
<accession>A0ABY8R199</accession>
<proteinExistence type="predicted"/>
<evidence type="ECO:0000256" key="1">
    <source>
        <dbReference type="SAM" id="Phobius"/>
    </source>
</evidence>
<protein>
    <submittedName>
        <fullName evidence="2">PIG-L family deacetylase</fullName>
    </submittedName>
</protein>
<keyword evidence="3" id="KW-1185">Reference proteome</keyword>
<keyword evidence="1" id="KW-0472">Membrane</keyword>
<keyword evidence="1" id="KW-1133">Transmembrane helix</keyword>
<organism evidence="2 3">
    <name type="scientific">Paraclostridium bifermentans</name>
    <name type="common">Clostridium bifermentans</name>
    <dbReference type="NCBI Taxonomy" id="1490"/>
    <lineage>
        <taxon>Bacteria</taxon>
        <taxon>Bacillati</taxon>
        <taxon>Bacillota</taxon>
        <taxon>Clostridia</taxon>
        <taxon>Peptostreptococcales</taxon>
        <taxon>Peptostreptococcaceae</taxon>
        <taxon>Paraclostridium</taxon>
    </lineage>
</organism>
<sequence length="142" mass="16257">MKKTNIRISVLILILFIIGIGVKFQGFKSEKFEHKKLGSHVVFYPQHQDDEVLWGGSAILKAIKECGADNVYIVLVSDGSGVNAFNQIPRFKGINRKEKEDLRNNEFKYALKHLGVKSNNIIILADETDEKNLILILWKRLY</sequence>
<dbReference type="EMBL" id="CP124685">
    <property type="protein sequence ID" value="WGX74472.1"/>
    <property type="molecule type" value="Genomic_DNA"/>
</dbReference>
<gene>
    <name evidence="2" type="ORF">QJS64_09560</name>
</gene>
<evidence type="ECO:0000313" key="3">
    <source>
        <dbReference type="Proteomes" id="UP001239169"/>
    </source>
</evidence>
<feature type="transmembrane region" description="Helical" evidence="1">
    <location>
        <begin position="6"/>
        <end position="26"/>
    </location>
</feature>
<dbReference type="SUPFAM" id="SSF102588">
    <property type="entry name" value="LmbE-like"/>
    <property type="match status" value="1"/>
</dbReference>